<feature type="region of interest" description="Disordered" evidence="1">
    <location>
        <begin position="80"/>
        <end position="105"/>
    </location>
</feature>
<dbReference type="Proteomes" id="UP000053097">
    <property type="component" value="Unassembled WGS sequence"/>
</dbReference>
<proteinExistence type="predicted"/>
<accession>A0A026WVK9</accession>
<keyword evidence="3" id="KW-1185">Reference proteome</keyword>
<evidence type="ECO:0000313" key="3">
    <source>
        <dbReference type="Proteomes" id="UP000053097"/>
    </source>
</evidence>
<reference evidence="2 3" key="1">
    <citation type="journal article" date="2014" name="Curr. Biol.">
        <title>The genome of the clonal raider ant Cerapachys biroi.</title>
        <authorList>
            <person name="Oxley P.R."/>
            <person name="Ji L."/>
            <person name="Fetter-Pruneda I."/>
            <person name="McKenzie S.K."/>
            <person name="Li C."/>
            <person name="Hu H."/>
            <person name="Zhang G."/>
            <person name="Kronauer D.J."/>
        </authorList>
    </citation>
    <scope>NUCLEOTIDE SEQUENCE [LARGE SCALE GENOMIC DNA]</scope>
</reference>
<evidence type="ECO:0000313" key="2">
    <source>
        <dbReference type="EMBL" id="EZA60028.1"/>
    </source>
</evidence>
<organism evidence="2 3">
    <name type="scientific">Ooceraea biroi</name>
    <name type="common">Clonal raider ant</name>
    <name type="synonym">Cerapachys biroi</name>
    <dbReference type="NCBI Taxonomy" id="2015173"/>
    <lineage>
        <taxon>Eukaryota</taxon>
        <taxon>Metazoa</taxon>
        <taxon>Ecdysozoa</taxon>
        <taxon>Arthropoda</taxon>
        <taxon>Hexapoda</taxon>
        <taxon>Insecta</taxon>
        <taxon>Pterygota</taxon>
        <taxon>Neoptera</taxon>
        <taxon>Endopterygota</taxon>
        <taxon>Hymenoptera</taxon>
        <taxon>Apocrita</taxon>
        <taxon>Aculeata</taxon>
        <taxon>Formicoidea</taxon>
        <taxon>Formicidae</taxon>
        <taxon>Dorylinae</taxon>
        <taxon>Ooceraea</taxon>
    </lineage>
</organism>
<dbReference type="EMBL" id="KK107085">
    <property type="protein sequence ID" value="EZA60028.1"/>
    <property type="molecule type" value="Genomic_DNA"/>
</dbReference>
<sequence>MIHQIRAQAETILLVISLYNPNNIWLTKVRLNNLLHSSKRRPVDCTRDLQRQETVQVRSLAATRWPFGVQRGGRLRKALARQEQNDQEGDRTELRKRERGTTSVESRIQYSMHRRAVCVVAAGIALKQERKIIAEEEANPGTFVRDVSATGDAKTSPDEIRDGEATVLVVSLNTLELTRIGE</sequence>
<evidence type="ECO:0000256" key="1">
    <source>
        <dbReference type="SAM" id="MobiDB-lite"/>
    </source>
</evidence>
<protein>
    <submittedName>
        <fullName evidence="2">Uncharacterized protein</fullName>
    </submittedName>
</protein>
<name>A0A026WVK9_OOCBI</name>
<feature type="compositionally biased region" description="Basic and acidic residues" evidence="1">
    <location>
        <begin position="88"/>
        <end position="100"/>
    </location>
</feature>
<dbReference type="AlphaFoldDB" id="A0A026WVK9"/>
<gene>
    <name evidence="2" type="ORF">X777_15310</name>
</gene>